<feature type="region of interest" description="Disordered" evidence="1">
    <location>
        <begin position="276"/>
        <end position="297"/>
    </location>
</feature>
<dbReference type="SUPFAM" id="SSF50249">
    <property type="entry name" value="Nucleic acid-binding proteins"/>
    <property type="match status" value="2"/>
</dbReference>
<organism evidence="3 4">
    <name type="scientific">Dillenia turbinata</name>
    <dbReference type="NCBI Taxonomy" id="194707"/>
    <lineage>
        <taxon>Eukaryota</taxon>
        <taxon>Viridiplantae</taxon>
        <taxon>Streptophyta</taxon>
        <taxon>Embryophyta</taxon>
        <taxon>Tracheophyta</taxon>
        <taxon>Spermatophyta</taxon>
        <taxon>Magnoliopsida</taxon>
        <taxon>eudicotyledons</taxon>
        <taxon>Gunneridae</taxon>
        <taxon>Pentapetalae</taxon>
        <taxon>Dilleniales</taxon>
        <taxon>Dilleniaceae</taxon>
        <taxon>Dillenia</taxon>
    </lineage>
</organism>
<dbReference type="Proteomes" id="UP001370490">
    <property type="component" value="Unassembled WGS sequence"/>
</dbReference>
<dbReference type="InterPro" id="IPR013955">
    <property type="entry name" value="Rep_factor-A_C"/>
</dbReference>
<evidence type="ECO:0000259" key="2">
    <source>
        <dbReference type="Pfam" id="PF08646"/>
    </source>
</evidence>
<comment type="caution">
    <text evidence="3">The sequence shown here is derived from an EMBL/GenBank/DDBJ whole genome shotgun (WGS) entry which is preliminary data.</text>
</comment>
<keyword evidence="4" id="KW-1185">Reference proteome</keyword>
<evidence type="ECO:0000256" key="1">
    <source>
        <dbReference type="SAM" id="MobiDB-lite"/>
    </source>
</evidence>
<name>A0AAN8UV27_9MAGN</name>
<gene>
    <name evidence="3" type="ORF">RJ641_018053</name>
</gene>
<protein>
    <submittedName>
        <fullName evidence="3">Replication factor A, C-terminal</fullName>
    </submittedName>
</protein>
<accession>A0AAN8UV27</accession>
<dbReference type="EMBL" id="JBAMMX010000023">
    <property type="protein sequence ID" value="KAK6917302.1"/>
    <property type="molecule type" value="Genomic_DNA"/>
</dbReference>
<dbReference type="AlphaFoldDB" id="A0AAN8UV27"/>
<dbReference type="Gene3D" id="2.40.50.140">
    <property type="entry name" value="Nucleic acid-binding proteins"/>
    <property type="match status" value="2"/>
</dbReference>
<proteinExistence type="predicted"/>
<dbReference type="InterPro" id="IPR012340">
    <property type="entry name" value="NA-bd_OB-fold"/>
</dbReference>
<evidence type="ECO:0000313" key="4">
    <source>
        <dbReference type="Proteomes" id="UP001370490"/>
    </source>
</evidence>
<sequence>MTTVPIDKLRNDDQPWVATIIVEEKLNPIQSMKSPTKIHKVIFSDVQGAKVEGIMFNRAIDTMASKLQPYKKYRISNAEIREIKDPKYRPANVFTQWNFVFLTYLHARTDIIGIVVKAFLVKAVPTKYGPTNVQKYRFEVNLSDKSGVITATLFGEIAEQILGLTVTENMKIPSKMHIDHIHSSLETKEYIIQIKLSKQKGKESQQKYSIVYCVEHEDVEKSSNLLTYPVCESSGASVLKEQGLNIHQYTTNVILPLVSQGNIAMCSSGQLQYMNGQPGAPGRLGGRPGAQRPPTGA</sequence>
<evidence type="ECO:0000313" key="3">
    <source>
        <dbReference type="EMBL" id="KAK6917302.1"/>
    </source>
</evidence>
<reference evidence="3 4" key="1">
    <citation type="submission" date="2023-12" db="EMBL/GenBank/DDBJ databases">
        <title>A high-quality genome assembly for Dillenia turbinata (Dilleniales).</title>
        <authorList>
            <person name="Chanderbali A."/>
        </authorList>
    </citation>
    <scope>NUCLEOTIDE SEQUENCE [LARGE SCALE GENOMIC DNA]</scope>
    <source>
        <strain evidence="3">LSX21</strain>
        <tissue evidence="3">Leaf</tissue>
    </source>
</reference>
<dbReference type="Pfam" id="PF08646">
    <property type="entry name" value="Rep_fac-A_C"/>
    <property type="match status" value="1"/>
</dbReference>
<feature type="domain" description="Replication factor A C-terminal" evidence="2">
    <location>
        <begin position="133"/>
        <end position="224"/>
    </location>
</feature>